<dbReference type="Pfam" id="PF23622">
    <property type="entry name" value="LRR_At1g61320_AtMIF1"/>
    <property type="match status" value="1"/>
</dbReference>
<dbReference type="Gene3D" id="3.80.10.10">
    <property type="entry name" value="Ribonuclease Inhibitor"/>
    <property type="match status" value="1"/>
</dbReference>
<evidence type="ECO:0000313" key="2">
    <source>
        <dbReference type="EMBL" id="EFH56112.1"/>
    </source>
</evidence>
<dbReference type="InterPro" id="IPR036047">
    <property type="entry name" value="F-box-like_dom_sf"/>
</dbReference>
<dbReference type="STRING" id="81972.D7LEH0"/>
<dbReference type="InterPro" id="IPR053197">
    <property type="entry name" value="F-box_SCFL_complex_component"/>
</dbReference>
<dbReference type="InterPro" id="IPR053781">
    <property type="entry name" value="F-box_AtFBL13-like"/>
</dbReference>
<protein>
    <submittedName>
        <fullName evidence="2">Predicted protein</fullName>
    </submittedName>
</protein>
<gene>
    <name evidence="2" type="ORF">ARALYDRAFT_669898</name>
</gene>
<dbReference type="SMART" id="SM00256">
    <property type="entry name" value="FBOX"/>
    <property type="match status" value="1"/>
</dbReference>
<feature type="domain" description="F-box" evidence="1">
    <location>
        <begin position="39"/>
        <end position="75"/>
    </location>
</feature>
<dbReference type="Gene3D" id="1.20.1280.50">
    <property type="match status" value="1"/>
</dbReference>
<dbReference type="InterPro" id="IPR055357">
    <property type="entry name" value="LRR_At1g61320_AtMIF1"/>
</dbReference>
<dbReference type="Gramene" id="Al_scaffold_0004_2617">
    <property type="protein sequence ID" value="Al_scaffold_0004_2617"/>
    <property type="gene ID" value="Al_scaffold_0004_2617"/>
</dbReference>
<dbReference type="InterPro" id="IPR001810">
    <property type="entry name" value="F-box_dom"/>
</dbReference>
<dbReference type="SUPFAM" id="SSF52047">
    <property type="entry name" value="RNI-like"/>
    <property type="match status" value="1"/>
</dbReference>
<dbReference type="Pfam" id="PF00646">
    <property type="entry name" value="F-box"/>
    <property type="match status" value="1"/>
</dbReference>
<dbReference type="Proteomes" id="UP000008694">
    <property type="component" value="Unassembled WGS sequence"/>
</dbReference>
<keyword evidence="3" id="KW-1185">Reference proteome</keyword>
<dbReference type="InterPro" id="IPR032675">
    <property type="entry name" value="LRR_dom_sf"/>
</dbReference>
<reference evidence="3" key="1">
    <citation type="journal article" date="2011" name="Nat. Genet.">
        <title>The Arabidopsis lyrata genome sequence and the basis of rapid genome size change.</title>
        <authorList>
            <person name="Hu T.T."/>
            <person name="Pattyn P."/>
            <person name="Bakker E.G."/>
            <person name="Cao J."/>
            <person name="Cheng J.-F."/>
            <person name="Clark R.M."/>
            <person name="Fahlgren N."/>
            <person name="Fawcett J.A."/>
            <person name="Grimwood J."/>
            <person name="Gundlach H."/>
            <person name="Haberer G."/>
            <person name="Hollister J.D."/>
            <person name="Ossowski S."/>
            <person name="Ottilar R.P."/>
            <person name="Salamov A.A."/>
            <person name="Schneeberger K."/>
            <person name="Spannagl M."/>
            <person name="Wang X."/>
            <person name="Yang L."/>
            <person name="Nasrallah M.E."/>
            <person name="Bergelson J."/>
            <person name="Carrington J.C."/>
            <person name="Gaut B.S."/>
            <person name="Schmutz J."/>
            <person name="Mayer K.F.X."/>
            <person name="Van de Peer Y."/>
            <person name="Grigoriev I.V."/>
            <person name="Nordborg M."/>
            <person name="Weigel D."/>
            <person name="Guo Y.-L."/>
        </authorList>
    </citation>
    <scope>NUCLEOTIDE SEQUENCE [LARGE SCALE GENOMIC DNA]</scope>
    <source>
        <strain evidence="3">cv. MN47</strain>
    </source>
</reference>
<evidence type="ECO:0000313" key="3">
    <source>
        <dbReference type="Proteomes" id="UP000008694"/>
    </source>
</evidence>
<proteinExistence type="predicted"/>
<dbReference type="CDD" id="cd22160">
    <property type="entry name" value="F-box_AtFBL13-like"/>
    <property type="match status" value="1"/>
</dbReference>
<dbReference type="PANTHER" id="PTHR34223:SF51">
    <property type="entry name" value="OS06G0556300 PROTEIN"/>
    <property type="match status" value="1"/>
</dbReference>
<evidence type="ECO:0000259" key="1">
    <source>
        <dbReference type="PROSITE" id="PS50181"/>
    </source>
</evidence>
<dbReference type="PANTHER" id="PTHR34223">
    <property type="entry name" value="OS11G0201299 PROTEIN"/>
    <property type="match status" value="1"/>
</dbReference>
<sequence length="455" mass="52292">MAGKVGNGDGATASVRNPSHYFSNHRRKIKRARVSSEDLDSISSLPDEILQVILSFIPTKAAIRTSVLSRRWRHIWCNIPSLSFFQEGCTNARESIEKILSRYTARKMMSFELRFNWNYYYPYVYSWIEFSMNRNVENLSLTLCIEDIPDIFYINSSVKQLYVKSGYTILDPKCSVSWTSLKILSLHTCNIYDEPFAKILSGSPNLETLRLYFCDELCVLDLSKSPHLKTLEIESEHWLQGAKIVAPHIHSLRLRFTISDFPYTLVDVSSLTEAELDIDSVSTEKLNSSFLQTIVLKILEKVQNVEKLTLGGNFLKALSHADLHGFPFPKFKAKVLTLDTTISRCVISGIVRVLQNSPELKKLTLRTMDCDAIKEENLDSHLDLYCWNPYLCLEARTLEKMVVRLGPYRNTRGFKELLQMVPMLSHDNNVSIVLSATKSRIRETKWSNGHFIYYN</sequence>
<dbReference type="HOGENOM" id="CLU_010721_5_0_1"/>
<name>D7LEH0_ARALL</name>
<organism evidence="3">
    <name type="scientific">Arabidopsis lyrata subsp. lyrata</name>
    <name type="common">Lyre-leaved rock-cress</name>
    <dbReference type="NCBI Taxonomy" id="81972"/>
    <lineage>
        <taxon>Eukaryota</taxon>
        <taxon>Viridiplantae</taxon>
        <taxon>Streptophyta</taxon>
        <taxon>Embryophyta</taxon>
        <taxon>Tracheophyta</taxon>
        <taxon>Spermatophyta</taxon>
        <taxon>Magnoliopsida</taxon>
        <taxon>eudicotyledons</taxon>
        <taxon>Gunneridae</taxon>
        <taxon>Pentapetalae</taxon>
        <taxon>rosids</taxon>
        <taxon>malvids</taxon>
        <taxon>Brassicales</taxon>
        <taxon>Brassicaceae</taxon>
        <taxon>Camelineae</taxon>
        <taxon>Arabidopsis</taxon>
    </lineage>
</organism>
<accession>D7LEH0</accession>
<dbReference type="PROSITE" id="PS50181">
    <property type="entry name" value="FBOX"/>
    <property type="match status" value="1"/>
</dbReference>
<dbReference type="EMBL" id="GL348716">
    <property type="protein sequence ID" value="EFH56112.1"/>
    <property type="molecule type" value="Genomic_DNA"/>
</dbReference>
<dbReference type="AlphaFoldDB" id="D7LEH0"/>
<dbReference type="SUPFAM" id="SSF81383">
    <property type="entry name" value="F-box domain"/>
    <property type="match status" value="1"/>
</dbReference>